<dbReference type="KEGG" id="ttt:THITE_2110040"/>
<reference evidence="2 3" key="1">
    <citation type="journal article" date="2011" name="Nat. Biotechnol.">
        <title>Comparative genomic analysis of the thermophilic biomass-degrading fungi Myceliophthora thermophila and Thielavia terrestris.</title>
        <authorList>
            <person name="Berka R.M."/>
            <person name="Grigoriev I.V."/>
            <person name="Otillar R."/>
            <person name="Salamov A."/>
            <person name="Grimwood J."/>
            <person name="Reid I."/>
            <person name="Ishmael N."/>
            <person name="John T."/>
            <person name="Darmond C."/>
            <person name="Moisan M.-C."/>
            <person name="Henrissat B."/>
            <person name="Coutinho P.M."/>
            <person name="Lombard V."/>
            <person name="Natvig D.O."/>
            <person name="Lindquist E."/>
            <person name="Schmutz J."/>
            <person name="Lucas S."/>
            <person name="Harris P."/>
            <person name="Powlowski J."/>
            <person name="Bellemare A."/>
            <person name="Taylor D."/>
            <person name="Butler G."/>
            <person name="de Vries R.P."/>
            <person name="Allijn I.E."/>
            <person name="van den Brink J."/>
            <person name="Ushinsky S."/>
            <person name="Storms R."/>
            <person name="Powell A.J."/>
            <person name="Paulsen I.T."/>
            <person name="Elbourne L.D.H."/>
            <person name="Baker S.E."/>
            <person name="Magnuson J."/>
            <person name="LaBoissiere S."/>
            <person name="Clutterbuck A.J."/>
            <person name="Martinez D."/>
            <person name="Wogulis M."/>
            <person name="de Leon A.L."/>
            <person name="Rey M.W."/>
            <person name="Tsang A."/>
        </authorList>
    </citation>
    <scope>NUCLEOTIDE SEQUENCE [LARGE SCALE GENOMIC DNA]</scope>
    <source>
        <strain evidence="3">ATCC 38088 / NRRL 8126</strain>
    </source>
</reference>
<dbReference type="EMBL" id="CP003009">
    <property type="protein sequence ID" value="AEO64172.1"/>
    <property type="molecule type" value="Genomic_DNA"/>
</dbReference>
<evidence type="ECO:0000256" key="1">
    <source>
        <dbReference type="SAM" id="SignalP"/>
    </source>
</evidence>
<proteinExistence type="predicted"/>
<dbReference type="Proteomes" id="UP000008181">
    <property type="component" value="Chromosome 1"/>
</dbReference>
<keyword evidence="1" id="KW-0732">Signal</keyword>
<protein>
    <recommendedName>
        <fullName evidence="4">Secreted protein</fullName>
    </recommendedName>
</protein>
<dbReference type="AlphaFoldDB" id="G2QRC0"/>
<dbReference type="RefSeq" id="XP_003650508.1">
    <property type="nucleotide sequence ID" value="XM_003650460.1"/>
</dbReference>
<evidence type="ECO:0000313" key="3">
    <source>
        <dbReference type="Proteomes" id="UP000008181"/>
    </source>
</evidence>
<feature type="chain" id="PRO_5003436560" description="Secreted protein" evidence="1">
    <location>
        <begin position="32"/>
        <end position="79"/>
    </location>
</feature>
<name>G2QRC0_THETT</name>
<accession>G2QRC0</accession>
<organism evidence="2 3">
    <name type="scientific">Thermothielavioides terrestris (strain ATCC 38088 / NRRL 8126)</name>
    <name type="common">Thielavia terrestris</name>
    <dbReference type="NCBI Taxonomy" id="578455"/>
    <lineage>
        <taxon>Eukaryota</taxon>
        <taxon>Fungi</taxon>
        <taxon>Dikarya</taxon>
        <taxon>Ascomycota</taxon>
        <taxon>Pezizomycotina</taxon>
        <taxon>Sordariomycetes</taxon>
        <taxon>Sordariomycetidae</taxon>
        <taxon>Sordariales</taxon>
        <taxon>Chaetomiaceae</taxon>
        <taxon>Thermothielavioides</taxon>
        <taxon>Thermothielavioides terrestris</taxon>
    </lineage>
</organism>
<sequence length="79" mass="8524">MACPALIVPLPGLLTSVLSLLLSVRCRCALTQELPLTRFQPCCLAFPSLVAARCSALVPPLARLVMCPSSSCNHKEFFH</sequence>
<feature type="signal peptide" evidence="1">
    <location>
        <begin position="1"/>
        <end position="31"/>
    </location>
</feature>
<evidence type="ECO:0000313" key="2">
    <source>
        <dbReference type="EMBL" id="AEO64172.1"/>
    </source>
</evidence>
<dbReference type="GeneID" id="11515545"/>
<gene>
    <name evidence="2" type="ORF">THITE_2110040</name>
</gene>
<evidence type="ECO:0008006" key="4">
    <source>
        <dbReference type="Google" id="ProtNLM"/>
    </source>
</evidence>
<keyword evidence="3" id="KW-1185">Reference proteome</keyword>
<dbReference type="HOGENOM" id="CLU_2607690_0_0_1"/>